<gene>
    <name evidence="2" type="ORF">K3174_12975</name>
</gene>
<dbReference type="SUPFAM" id="SSF63829">
    <property type="entry name" value="Calcium-dependent phosphotriesterase"/>
    <property type="match status" value="1"/>
</dbReference>
<keyword evidence="3" id="KW-1185">Reference proteome</keyword>
<evidence type="ECO:0000313" key="2">
    <source>
        <dbReference type="EMBL" id="MBX7483447.1"/>
    </source>
</evidence>
<comment type="caution">
    <text evidence="2">The sequence shown here is derived from an EMBL/GenBank/DDBJ whole genome shotgun (WGS) entry which is preliminary data.</text>
</comment>
<dbReference type="Pfam" id="PF05787">
    <property type="entry name" value="PhoX"/>
    <property type="match status" value="1"/>
</dbReference>
<dbReference type="PROSITE" id="PS51318">
    <property type="entry name" value="TAT"/>
    <property type="match status" value="1"/>
</dbReference>
<feature type="region of interest" description="Disordered" evidence="1">
    <location>
        <begin position="1"/>
        <end position="25"/>
    </location>
</feature>
<proteinExistence type="predicted"/>
<sequence length="462" mass="49164">MSGRDGGSPRVDVQGGNRRPGLKTDIDRRGFIGVTGAAFTGLLLNGCTGRSGPTLPASFADYGPLVPDPAGMLDLPRGFSYNVLSSLGDAMDDGGTVPDKADGMGCLPLGNDEIVLIRNHELVPTDDAGGAPAHGYGTRNGAIVPGGTTNIVLDARTLQVKRQFRTLAGTIRNCSGGVTPWGSWLTCEEAPTGPGQPYGEGLAVEHGWVFEVPANATGLIDAVPLKAMGRFNHEAACVDPATGVVYLTEDRDDGVLYRFVPTTAGRLRDGGRLQAMVVEGLADTRNWTVADMPVGRRYPLRWIDCDEVEAPKDDLRNRAAARGAAVIARGEGIHMGADEVFVCSTSGGQRKLGQIFRLVPGRNGASDTIELFFESQSEEQFNFGDNLTVGPNGHLIVCEDQYTDVVDNHLRGITPDGRAYPFARLRMQTELAGGCFSPDGKWFFVNAYSPARTVAITGPWVA</sequence>
<dbReference type="Proteomes" id="UP000755104">
    <property type="component" value="Unassembled WGS sequence"/>
</dbReference>
<evidence type="ECO:0000256" key="1">
    <source>
        <dbReference type="SAM" id="MobiDB-lite"/>
    </source>
</evidence>
<organism evidence="2 3">
    <name type="scientific">Qipengyuania qiaonensis</name>
    <dbReference type="NCBI Taxonomy" id="2867240"/>
    <lineage>
        <taxon>Bacteria</taxon>
        <taxon>Pseudomonadati</taxon>
        <taxon>Pseudomonadota</taxon>
        <taxon>Alphaproteobacteria</taxon>
        <taxon>Sphingomonadales</taxon>
        <taxon>Erythrobacteraceae</taxon>
        <taxon>Qipengyuania</taxon>
    </lineage>
</organism>
<protein>
    <submittedName>
        <fullName evidence="2">DUF839 domain-containing protein</fullName>
    </submittedName>
</protein>
<dbReference type="EMBL" id="JAIGNO010000009">
    <property type="protein sequence ID" value="MBX7483447.1"/>
    <property type="molecule type" value="Genomic_DNA"/>
</dbReference>
<evidence type="ECO:0000313" key="3">
    <source>
        <dbReference type="Proteomes" id="UP000755104"/>
    </source>
</evidence>
<dbReference type="PANTHER" id="PTHR35399">
    <property type="entry name" value="SLR8030 PROTEIN"/>
    <property type="match status" value="1"/>
</dbReference>
<reference evidence="2 3" key="1">
    <citation type="submission" date="2021-08" db="EMBL/GenBank/DDBJ databases">
        <title>Comparative Genomics Analysis of the Genus Qipengyuania Reveals Extensive Genetic Diversity and Metabolic Versatility, Including the Description of Fifteen Novel Species.</title>
        <authorList>
            <person name="Liu Y."/>
        </authorList>
    </citation>
    <scope>NUCLEOTIDE SEQUENCE [LARGE SCALE GENOMIC DNA]</scope>
    <source>
        <strain evidence="2 3">6D47A</strain>
    </source>
</reference>
<dbReference type="InterPro" id="IPR008557">
    <property type="entry name" value="PhoX"/>
</dbReference>
<name>A0ABS7JEK2_9SPHN</name>
<accession>A0ABS7JEK2</accession>
<dbReference type="PANTHER" id="PTHR35399:SF4">
    <property type="entry name" value="MEMBRANE PROTEIN"/>
    <property type="match status" value="1"/>
</dbReference>
<dbReference type="InterPro" id="IPR006311">
    <property type="entry name" value="TAT_signal"/>
</dbReference>